<reference evidence="2 3" key="1">
    <citation type="submission" date="2006-10" db="EMBL/GenBank/DDBJ databases">
        <title>Complete sequence of Syntrophobacter fumaroxidans MPOB.</title>
        <authorList>
            <consortium name="US DOE Joint Genome Institute"/>
            <person name="Copeland A."/>
            <person name="Lucas S."/>
            <person name="Lapidus A."/>
            <person name="Barry K."/>
            <person name="Detter J.C."/>
            <person name="Glavina del Rio T."/>
            <person name="Hammon N."/>
            <person name="Israni S."/>
            <person name="Pitluck S."/>
            <person name="Goltsman E.G."/>
            <person name="Martinez M."/>
            <person name="Schmutz J."/>
            <person name="Larimer F."/>
            <person name="Land M."/>
            <person name="Hauser L."/>
            <person name="Kyrpides N."/>
            <person name="Kim E."/>
            <person name="Boone D.R."/>
            <person name="Brockman F."/>
            <person name="Culley D."/>
            <person name="Ferry J."/>
            <person name="Gunsalus R."/>
            <person name="McInerney M.J."/>
            <person name="Morrison M."/>
            <person name="Plugge C."/>
            <person name="Rohlin L."/>
            <person name="Scholten J."/>
            <person name="Sieber J."/>
            <person name="Stams A.J.M."/>
            <person name="Worm P."/>
            <person name="Henstra A.M."/>
            <person name="Richardson P."/>
        </authorList>
    </citation>
    <scope>NUCLEOTIDE SEQUENCE [LARGE SCALE GENOMIC DNA]</scope>
    <source>
        <strain evidence="3">DSM 10017 / MPOB</strain>
    </source>
</reference>
<dbReference type="EC" id="2.8.3.5" evidence="2"/>
<dbReference type="OrthoDB" id="9777193at2"/>
<accession>A0LKM0</accession>
<dbReference type="HOGENOM" id="CLU_019942_2_0_7"/>
<dbReference type="EMBL" id="CP000478">
    <property type="protein sequence ID" value="ABK17972.1"/>
    <property type="molecule type" value="Genomic_DNA"/>
</dbReference>
<dbReference type="GO" id="GO:0008260">
    <property type="term" value="F:succinyl-CoA:3-oxo-acid CoA-transferase activity"/>
    <property type="evidence" value="ECO:0007669"/>
    <property type="project" value="UniProtKB-EC"/>
</dbReference>
<dbReference type="SMART" id="SM00882">
    <property type="entry name" value="CoA_trans"/>
    <property type="match status" value="1"/>
</dbReference>
<keyword evidence="3" id="KW-1185">Reference proteome</keyword>
<gene>
    <name evidence="2" type="ordered locus">Sfum_2290</name>
</gene>
<protein>
    <submittedName>
        <fullName evidence="2">3-oxoacid CoA-transferase, A subunit</fullName>
        <ecNumber evidence="2">2.8.3.5</ecNumber>
    </submittedName>
</protein>
<dbReference type="Pfam" id="PF01144">
    <property type="entry name" value="CoA_trans"/>
    <property type="match status" value="1"/>
</dbReference>
<dbReference type="InParanoid" id="A0LKM0"/>
<dbReference type="SUPFAM" id="SSF100950">
    <property type="entry name" value="NagB/RpiA/CoA transferase-like"/>
    <property type="match status" value="1"/>
</dbReference>
<evidence type="ECO:0000313" key="3">
    <source>
        <dbReference type="Proteomes" id="UP000001784"/>
    </source>
</evidence>
<dbReference type="InterPro" id="IPR012792">
    <property type="entry name" value="3-oxoacid_CoA-transf_A"/>
</dbReference>
<dbReference type="RefSeq" id="WP_011699141.1">
    <property type="nucleotide sequence ID" value="NC_008554.1"/>
</dbReference>
<keyword evidence="1 2" id="KW-0808">Transferase</keyword>
<organism evidence="2 3">
    <name type="scientific">Syntrophobacter fumaroxidans (strain DSM 10017 / MPOB)</name>
    <dbReference type="NCBI Taxonomy" id="335543"/>
    <lineage>
        <taxon>Bacteria</taxon>
        <taxon>Pseudomonadati</taxon>
        <taxon>Thermodesulfobacteriota</taxon>
        <taxon>Syntrophobacteria</taxon>
        <taxon>Syntrophobacterales</taxon>
        <taxon>Syntrophobacteraceae</taxon>
        <taxon>Syntrophobacter</taxon>
    </lineage>
</organism>
<dbReference type="eggNOG" id="COG1788">
    <property type="taxonomic scope" value="Bacteria"/>
</dbReference>
<dbReference type="NCBIfam" id="TIGR02429">
    <property type="entry name" value="pcaI_scoA_fam"/>
    <property type="match status" value="1"/>
</dbReference>
<name>A0LKM0_SYNFM</name>
<dbReference type="FunCoup" id="A0LKM0">
    <property type="interactions" value="175"/>
</dbReference>
<dbReference type="InterPro" id="IPR004165">
    <property type="entry name" value="CoA_trans_fam_I"/>
</dbReference>
<dbReference type="PANTHER" id="PTHR13707:SF60">
    <property type="entry name" value="ACETATE COA-TRANSFERASE SUBUNIT ALPHA"/>
    <property type="match status" value="1"/>
</dbReference>
<dbReference type="AlphaFoldDB" id="A0LKM0"/>
<proteinExistence type="predicted"/>
<sequence length="219" mass="22924">MGDRGKFRTVAEAIALIQPGSRIMVGGFGLAGYPEGLVEALAASGIGDLTIISNDLGSPGVGLGKLLTNGQIRALVGNYYNWNPEVGLAYSRGEIGVTLVPQGTFAEAIRAAGVGIPAFYTAASAGTELGKGKETKVFDGRTYVLERAIHADVALIKASRADDLGNLVYYKTARNFNPLMAMAAALTIAEVDESVPVGSLDPESVVTPHIFVDIMVRRV</sequence>
<dbReference type="Gene3D" id="3.40.1080.10">
    <property type="entry name" value="Glutaconate Coenzyme A-transferase"/>
    <property type="match status" value="1"/>
</dbReference>
<dbReference type="Proteomes" id="UP000001784">
    <property type="component" value="Chromosome"/>
</dbReference>
<dbReference type="STRING" id="335543.Sfum_2290"/>
<dbReference type="InterPro" id="IPR037171">
    <property type="entry name" value="NagB/RpiA_transferase-like"/>
</dbReference>
<dbReference type="PANTHER" id="PTHR13707">
    <property type="entry name" value="KETOACID-COENZYME A TRANSFERASE"/>
    <property type="match status" value="1"/>
</dbReference>
<evidence type="ECO:0000256" key="1">
    <source>
        <dbReference type="ARBA" id="ARBA00022679"/>
    </source>
</evidence>
<dbReference type="KEGG" id="sfu:Sfum_2290"/>
<evidence type="ECO:0000313" key="2">
    <source>
        <dbReference type="EMBL" id="ABK17972.1"/>
    </source>
</evidence>